<protein>
    <recommendedName>
        <fullName evidence="2">Tyr recombinase domain-containing protein</fullName>
    </recommendedName>
</protein>
<dbReference type="Gene3D" id="1.10.443.10">
    <property type="entry name" value="Intergrase catalytic core"/>
    <property type="match status" value="1"/>
</dbReference>
<dbReference type="PATRIC" id="fig|1434106.5.peg.4414"/>
<evidence type="ECO:0000313" key="3">
    <source>
        <dbReference type="EMBL" id="AKB56531.1"/>
    </source>
</evidence>
<evidence type="ECO:0000256" key="1">
    <source>
        <dbReference type="ARBA" id="ARBA00023172"/>
    </source>
</evidence>
<dbReference type="PROSITE" id="PS51898">
    <property type="entry name" value="TYR_RECOMBINASE"/>
    <property type="match status" value="1"/>
</dbReference>
<keyword evidence="1" id="KW-0233">DNA recombination</keyword>
<evidence type="ECO:0000313" key="4">
    <source>
        <dbReference type="Proteomes" id="UP000033079"/>
    </source>
</evidence>
<dbReference type="Proteomes" id="UP000033079">
    <property type="component" value="Plasmid unnamed"/>
</dbReference>
<dbReference type="CDD" id="cd00397">
    <property type="entry name" value="DNA_BRE_C"/>
    <property type="match status" value="1"/>
</dbReference>
<dbReference type="KEGG" id="mbar:MSBR2_0015"/>
<dbReference type="Pfam" id="PF00589">
    <property type="entry name" value="Phage_integrase"/>
    <property type="match status" value="1"/>
</dbReference>
<dbReference type="GeneID" id="24843156"/>
<sequence length="273" mass="32156">MSSGYIYMDCFKQEKDISLGSIAKKCIGFIVKSLHFFIFGFEFKAIFYHISPLYRCLNKISVYFYLEVIRMENKYKASGYTKDSGALHLYVKDIRILTPKEYETLMVVIPKDFHKTIFDVLLITGMRYIEMLRLYKHREWYNEKRNLIHLPEEAQKKAKRRQLERTIYPLPGMFSYILKDFWEGKKPPLEATWNKNLQRWAIAAGINPYGLSVKTTRKTLESWMIAAGILESAVCLRQGHDSLTSMRHYQGLVFSDDELREIKKKLTSWGIGK</sequence>
<accession>A0A0E3LPH5</accession>
<feature type="domain" description="Tyr recombinase" evidence="2">
    <location>
        <begin position="92"/>
        <end position="264"/>
    </location>
</feature>
<reference evidence="3 4" key="1">
    <citation type="submission" date="2014-07" db="EMBL/GenBank/DDBJ databases">
        <title>Methanogenic archaea and the global carbon cycle.</title>
        <authorList>
            <person name="Henriksen J.R."/>
            <person name="Luke J."/>
            <person name="Reinhart S."/>
            <person name="Benedict M.N."/>
            <person name="Youngblut N.D."/>
            <person name="Metcalf M.E."/>
            <person name="Whitaker R.J."/>
            <person name="Metcalf W.W."/>
        </authorList>
    </citation>
    <scope>NUCLEOTIDE SEQUENCE [LARGE SCALE GENOMIC DNA]</scope>
    <source>
        <strain evidence="3 4">227</strain>
        <plasmid evidence="4">Plasmid</plasmid>
    </source>
</reference>
<organism evidence="3 4">
    <name type="scientific">Methanosarcina barkeri 227</name>
    <dbReference type="NCBI Taxonomy" id="1434106"/>
    <lineage>
        <taxon>Archaea</taxon>
        <taxon>Methanobacteriati</taxon>
        <taxon>Methanobacteriota</taxon>
        <taxon>Stenosarchaea group</taxon>
        <taxon>Methanomicrobia</taxon>
        <taxon>Methanosarcinales</taxon>
        <taxon>Methanosarcinaceae</taxon>
        <taxon>Methanosarcina</taxon>
    </lineage>
</organism>
<dbReference type="GO" id="GO:0003677">
    <property type="term" value="F:DNA binding"/>
    <property type="evidence" value="ECO:0007669"/>
    <property type="project" value="InterPro"/>
</dbReference>
<dbReference type="GO" id="GO:0006310">
    <property type="term" value="P:DNA recombination"/>
    <property type="evidence" value="ECO:0007669"/>
    <property type="project" value="UniProtKB-KW"/>
</dbReference>
<proteinExistence type="predicted"/>
<dbReference type="GO" id="GO:0015074">
    <property type="term" value="P:DNA integration"/>
    <property type="evidence" value="ECO:0007669"/>
    <property type="project" value="InterPro"/>
</dbReference>
<dbReference type="EMBL" id="CP009529">
    <property type="protein sequence ID" value="AKB56531.1"/>
    <property type="molecule type" value="Genomic_DNA"/>
</dbReference>
<keyword evidence="3" id="KW-0614">Plasmid</keyword>
<dbReference type="AlphaFoldDB" id="A0A0E3LPH5"/>
<dbReference type="InterPro" id="IPR013762">
    <property type="entry name" value="Integrase-like_cat_sf"/>
</dbReference>
<dbReference type="SUPFAM" id="SSF56349">
    <property type="entry name" value="DNA breaking-rejoining enzymes"/>
    <property type="match status" value="1"/>
</dbReference>
<geneLocation type="plasmid" evidence="3">
    <name>unnamed</name>
</geneLocation>
<name>A0A0E3LPH5_METBA</name>
<dbReference type="InterPro" id="IPR011010">
    <property type="entry name" value="DNA_brk_join_enz"/>
</dbReference>
<dbReference type="HOGENOM" id="CLU_091227_0_0_2"/>
<dbReference type="InterPro" id="IPR002104">
    <property type="entry name" value="Integrase_catalytic"/>
</dbReference>
<dbReference type="RefSeq" id="WP_230628769.1">
    <property type="nucleotide sequence ID" value="NZ_CP009529.1"/>
</dbReference>
<evidence type="ECO:0000259" key="2">
    <source>
        <dbReference type="PROSITE" id="PS51898"/>
    </source>
</evidence>
<gene>
    <name evidence="3" type="ORF">MSBR2_0015</name>
</gene>